<reference evidence="1 2" key="1">
    <citation type="submission" date="2013-12" db="EMBL/GenBank/DDBJ databases">
        <title>A Varibaculum cambriense genome reconstructed from a premature infant gut community with otherwise low bacterial novelty that shifts toward anaerobic metabolism during the third week of life.</title>
        <authorList>
            <person name="Brown C.T."/>
            <person name="Sharon I."/>
            <person name="Thomas B.C."/>
            <person name="Castelle C.J."/>
            <person name="Morowitz M.J."/>
            <person name="Banfield J.F."/>
        </authorList>
    </citation>
    <scope>NUCLEOTIDE SEQUENCE [LARGE SCALE GENOMIC DNA]</scope>
    <source>
        <strain evidence="2">DORA_A_5_14_21</strain>
    </source>
</reference>
<gene>
    <name evidence="1" type="ORF">Q609_ECAC00688G0001</name>
</gene>
<organism evidence="1 2">
    <name type="scientific">Escherichia coli DORA_A_5_14_21</name>
    <dbReference type="NCBI Taxonomy" id="1403943"/>
    <lineage>
        <taxon>Bacteria</taxon>
        <taxon>Pseudomonadati</taxon>
        <taxon>Pseudomonadota</taxon>
        <taxon>Gammaproteobacteria</taxon>
        <taxon>Enterobacterales</taxon>
        <taxon>Enterobacteriaceae</taxon>
        <taxon>Escherichia</taxon>
    </lineage>
</organism>
<evidence type="ECO:0000313" key="1">
    <source>
        <dbReference type="EMBL" id="ETJ26609.1"/>
    </source>
</evidence>
<evidence type="ECO:0000313" key="2">
    <source>
        <dbReference type="Proteomes" id="UP000018853"/>
    </source>
</evidence>
<protein>
    <submittedName>
        <fullName evidence="1">Uncharacterized protein</fullName>
    </submittedName>
</protein>
<proteinExistence type="predicted"/>
<dbReference type="AlphaFoldDB" id="W1XCS6"/>
<sequence length="25" mass="2756">MPAMAGIRSTLIKEKNMITSYEATV</sequence>
<accession>W1XCS6</accession>
<feature type="non-terminal residue" evidence="1">
    <location>
        <position position="25"/>
    </location>
</feature>
<name>W1XCS6_ECOLX</name>
<dbReference type="EMBL" id="AZLZ01000688">
    <property type="protein sequence ID" value="ETJ26609.1"/>
    <property type="molecule type" value="Genomic_DNA"/>
</dbReference>
<dbReference type="Proteomes" id="UP000018853">
    <property type="component" value="Unassembled WGS sequence"/>
</dbReference>
<comment type="caution">
    <text evidence="1">The sequence shown here is derived from an EMBL/GenBank/DDBJ whole genome shotgun (WGS) entry which is preliminary data.</text>
</comment>